<sequence length="165" mass="18327">MASFIVNNAGRRAVCFVVAVACCCNMVVHVHQSASVTLTRCTLFVGQLHFYPCKATHDFDIEEGNFLLLVFDCRIGHDQYGVKMLAGTIRDAVNYSLRGALSKRSSLNSFKGIFGVLPSGRHKTRVHPSNSMISDFQVARRLDAFQKSETVSGLTFSRFPFVMRA</sequence>
<dbReference type="EMBL" id="BGZK01000762">
    <property type="protein sequence ID" value="GBP59475.1"/>
    <property type="molecule type" value="Genomic_DNA"/>
</dbReference>
<dbReference type="Proteomes" id="UP000299102">
    <property type="component" value="Unassembled WGS sequence"/>
</dbReference>
<evidence type="ECO:0000313" key="1">
    <source>
        <dbReference type="EMBL" id="GBP59475.1"/>
    </source>
</evidence>
<name>A0A4C1XAZ2_EUMVA</name>
<proteinExistence type="predicted"/>
<gene>
    <name evidence="1" type="ORF">EVAR_35424_1</name>
</gene>
<evidence type="ECO:0000313" key="2">
    <source>
        <dbReference type="Proteomes" id="UP000299102"/>
    </source>
</evidence>
<dbReference type="AlphaFoldDB" id="A0A4C1XAZ2"/>
<comment type="caution">
    <text evidence="1">The sequence shown here is derived from an EMBL/GenBank/DDBJ whole genome shotgun (WGS) entry which is preliminary data.</text>
</comment>
<keyword evidence="2" id="KW-1185">Reference proteome</keyword>
<reference evidence="1 2" key="1">
    <citation type="journal article" date="2019" name="Commun. Biol.">
        <title>The bagworm genome reveals a unique fibroin gene that provides high tensile strength.</title>
        <authorList>
            <person name="Kono N."/>
            <person name="Nakamura H."/>
            <person name="Ohtoshi R."/>
            <person name="Tomita M."/>
            <person name="Numata K."/>
            <person name="Arakawa K."/>
        </authorList>
    </citation>
    <scope>NUCLEOTIDE SEQUENCE [LARGE SCALE GENOMIC DNA]</scope>
</reference>
<organism evidence="1 2">
    <name type="scientific">Eumeta variegata</name>
    <name type="common">Bagworm moth</name>
    <name type="synonym">Eumeta japonica</name>
    <dbReference type="NCBI Taxonomy" id="151549"/>
    <lineage>
        <taxon>Eukaryota</taxon>
        <taxon>Metazoa</taxon>
        <taxon>Ecdysozoa</taxon>
        <taxon>Arthropoda</taxon>
        <taxon>Hexapoda</taxon>
        <taxon>Insecta</taxon>
        <taxon>Pterygota</taxon>
        <taxon>Neoptera</taxon>
        <taxon>Endopterygota</taxon>
        <taxon>Lepidoptera</taxon>
        <taxon>Glossata</taxon>
        <taxon>Ditrysia</taxon>
        <taxon>Tineoidea</taxon>
        <taxon>Psychidae</taxon>
        <taxon>Oiketicinae</taxon>
        <taxon>Eumeta</taxon>
    </lineage>
</organism>
<accession>A0A4C1XAZ2</accession>
<protein>
    <submittedName>
        <fullName evidence="1">Uncharacterized protein</fullName>
    </submittedName>
</protein>